<accession>A0ABP9M134</accession>
<feature type="transmembrane region" description="Helical" evidence="8">
    <location>
        <begin position="151"/>
        <end position="169"/>
    </location>
</feature>
<feature type="transmembrane region" description="Helical" evidence="8">
    <location>
        <begin position="181"/>
        <end position="197"/>
    </location>
</feature>
<evidence type="ECO:0000256" key="2">
    <source>
        <dbReference type="ARBA" id="ARBA00008821"/>
    </source>
</evidence>
<feature type="transmembrane region" description="Helical" evidence="8">
    <location>
        <begin position="33"/>
        <end position="54"/>
    </location>
</feature>
<reference evidence="10" key="1">
    <citation type="journal article" date="2019" name="Int. J. Syst. Evol. Microbiol.">
        <title>The Global Catalogue of Microorganisms (GCM) 10K type strain sequencing project: providing services to taxonomists for standard genome sequencing and annotation.</title>
        <authorList>
            <consortium name="The Broad Institute Genomics Platform"/>
            <consortium name="The Broad Institute Genome Sequencing Center for Infectious Disease"/>
            <person name="Wu L."/>
            <person name="Ma J."/>
        </authorList>
    </citation>
    <scope>NUCLEOTIDE SEQUENCE [LARGE SCALE GENOMIC DNA]</scope>
    <source>
        <strain evidence="10">JCM 18423</strain>
    </source>
</reference>
<evidence type="ECO:0000313" key="9">
    <source>
        <dbReference type="EMBL" id="GAA5088813.1"/>
    </source>
</evidence>
<comment type="caution">
    <text evidence="9">The sequence shown here is derived from an EMBL/GenBank/DDBJ whole genome shotgun (WGS) entry which is preliminary data.</text>
</comment>
<evidence type="ECO:0000313" key="10">
    <source>
        <dbReference type="Proteomes" id="UP001500227"/>
    </source>
</evidence>
<dbReference type="Proteomes" id="UP001500227">
    <property type="component" value="Unassembled WGS sequence"/>
</dbReference>
<feature type="transmembrane region" description="Helical" evidence="8">
    <location>
        <begin position="246"/>
        <end position="268"/>
    </location>
</feature>
<name>A0ABP9M134_9BURK</name>
<feature type="transmembrane region" description="Helical" evidence="8">
    <location>
        <begin position="392"/>
        <end position="412"/>
    </location>
</feature>
<evidence type="ECO:0000256" key="6">
    <source>
        <dbReference type="ARBA" id="ARBA00022989"/>
    </source>
</evidence>
<keyword evidence="4" id="KW-1003">Cell membrane</keyword>
<comment type="similarity">
    <text evidence="2">Belongs to the nucleobase:cation symporter-2 (NCS2) (TC 2.A.40) family.</text>
</comment>
<dbReference type="InterPro" id="IPR006043">
    <property type="entry name" value="NCS2"/>
</dbReference>
<organism evidence="9 10">
    <name type="scientific">Paenalcaligenes hermetiae</name>
    <dbReference type="NCBI Taxonomy" id="1157987"/>
    <lineage>
        <taxon>Bacteria</taxon>
        <taxon>Pseudomonadati</taxon>
        <taxon>Pseudomonadota</taxon>
        <taxon>Betaproteobacteria</taxon>
        <taxon>Burkholderiales</taxon>
        <taxon>Alcaligenaceae</taxon>
        <taxon>Paenalcaligenes</taxon>
    </lineage>
</organism>
<protein>
    <submittedName>
        <fullName evidence="9">Solute carrier family 23 protein</fullName>
    </submittedName>
</protein>
<evidence type="ECO:0000256" key="7">
    <source>
        <dbReference type="ARBA" id="ARBA00023136"/>
    </source>
</evidence>
<sequence>MSETYFPRWRKVDTVAPDAVVQPHEYLPATQSVAMAAQHVVAMFGSTILAPLLMGFDPNLAILMSGIGTLIFFFFVGGRVPSYLGSSFAFIGGVIAVTGYAGAGPNPNIGVALGAIIICGLVYTLIGLVVWLADARSGGAAHIINKMMPPVVTGAIVAVIGLNLAPIAAKGAMGTGTFDSLMALMTVLCVGAVAIYSRGVVQRLLILVGLIVACVIYAIFTNGLGYGTPIDTSGVAQAPWFGLPNFAKPVFEVQAMSVIVPVAIILVAENLGHVKAVSAMTGQNLDRYLGRAFVGDGVATMLSGSMGGTGVTTYAENIGVMAATRIYSSLVFAVAALFAIFLGFSPKFGAVIQMIPGPVLGGMSIVVFGLISVAGARIWVVNQVDFSKSQNLLVAAVTLILGAGNFTLELGILKLDGIGTATFGAILMHALLSLRPERQA</sequence>
<dbReference type="NCBIfam" id="TIGR00801">
    <property type="entry name" value="ncs2"/>
    <property type="match status" value="1"/>
</dbReference>
<evidence type="ECO:0000256" key="4">
    <source>
        <dbReference type="ARBA" id="ARBA00022475"/>
    </source>
</evidence>
<feature type="transmembrane region" description="Helical" evidence="8">
    <location>
        <begin position="109"/>
        <end position="131"/>
    </location>
</feature>
<evidence type="ECO:0000256" key="5">
    <source>
        <dbReference type="ARBA" id="ARBA00022692"/>
    </source>
</evidence>
<feature type="transmembrane region" description="Helical" evidence="8">
    <location>
        <begin position="359"/>
        <end position="380"/>
    </location>
</feature>
<dbReference type="PROSITE" id="PS01116">
    <property type="entry name" value="XANTH_URACIL_PERMASE"/>
    <property type="match status" value="1"/>
</dbReference>
<comment type="subcellular location">
    <subcellularLocation>
        <location evidence="1">Cell membrane</location>
        <topology evidence="1">Multi-pass membrane protein</topology>
    </subcellularLocation>
</comment>
<dbReference type="RefSeq" id="WP_345370219.1">
    <property type="nucleotide sequence ID" value="NZ_BAABKD010000008.1"/>
</dbReference>
<evidence type="ECO:0000256" key="8">
    <source>
        <dbReference type="SAM" id="Phobius"/>
    </source>
</evidence>
<feature type="transmembrane region" description="Helical" evidence="8">
    <location>
        <begin position="326"/>
        <end position="344"/>
    </location>
</feature>
<keyword evidence="10" id="KW-1185">Reference proteome</keyword>
<feature type="transmembrane region" description="Helical" evidence="8">
    <location>
        <begin position="60"/>
        <end position="76"/>
    </location>
</feature>
<dbReference type="PANTHER" id="PTHR42810:SF4">
    <property type="entry name" value="URIC ACID TRANSPORTER UACT"/>
    <property type="match status" value="1"/>
</dbReference>
<proteinExistence type="inferred from homology"/>
<dbReference type="PANTHER" id="PTHR42810">
    <property type="entry name" value="PURINE PERMEASE C1399.01C-RELATED"/>
    <property type="match status" value="1"/>
</dbReference>
<keyword evidence="5 8" id="KW-0812">Transmembrane</keyword>
<keyword evidence="6 8" id="KW-1133">Transmembrane helix</keyword>
<dbReference type="Pfam" id="PF00860">
    <property type="entry name" value="Xan_ur_permease"/>
    <property type="match status" value="1"/>
</dbReference>
<dbReference type="EMBL" id="BAABKD010000008">
    <property type="protein sequence ID" value="GAA5088813.1"/>
    <property type="molecule type" value="Genomic_DNA"/>
</dbReference>
<evidence type="ECO:0000256" key="1">
    <source>
        <dbReference type="ARBA" id="ARBA00004651"/>
    </source>
</evidence>
<feature type="transmembrane region" description="Helical" evidence="8">
    <location>
        <begin position="83"/>
        <end position="103"/>
    </location>
</feature>
<dbReference type="InterPro" id="IPR006042">
    <property type="entry name" value="Xan_ur_permease"/>
</dbReference>
<keyword evidence="3" id="KW-0813">Transport</keyword>
<gene>
    <name evidence="9" type="ORF">GCM10023337_10870</name>
</gene>
<feature type="transmembrane region" description="Helical" evidence="8">
    <location>
        <begin position="204"/>
        <end position="226"/>
    </location>
</feature>
<evidence type="ECO:0000256" key="3">
    <source>
        <dbReference type="ARBA" id="ARBA00022448"/>
    </source>
</evidence>
<keyword evidence="7 8" id="KW-0472">Membrane</keyword>